<proteinExistence type="predicted"/>
<dbReference type="KEGG" id="tpal:117650737"/>
<dbReference type="Proteomes" id="UP000515158">
    <property type="component" value="Unplaced"/>
</dbReference>
<sequence>MVEFKKESLEVMKYTDLVKLAKEHNVFRRYAPKIELVEKLMALCESPAETLNDISMPSFMENDETGSDEGDAENTLPHEGTTECRKGSTSDSKPDKVSCSSPRVPLLDQEKNLNRHSSVFKSQSPMNKSRSGTPQSLRKSLAGPAKPAIIGKKLRRQGAFEVDDTTAASSPSVQAITRRLTRQRTFEVEEVSGLKIKREGTFEIGKGTKELETSVARTQILRREDTFEITELKTDSKEKIDNLQPHNLRREGTFEVENTSFTKKPSHGSISTSCSVSISKPRETINRLSQSKQPARTSLKSPYQLRRASAHTPSSVKTIDKNVTEQSVPRRFITSRIKPMASSPGIKSPAIKSKIPSVINQIERNKAEVSAKKVVEATAEKPILAKKIPDFSAIHKRMFSKMESLVDSRQKVIDKANSMQKSQQKFGNSKRSPPNTRVVRKLLSPKAGKSKLVGVKSRLPTPKSKIPSPKSKPPTPKSQLFVPQSKLNTPRAKAAFQHVASEYASNIVSIQKRPSIGSLIPGVSKLQSPKFEARGKSTKTHFGFTKTEPSRKEALKASIMEKKPLKRSSPMAKAKKALQTVRLNKRFELQMKHRIAQQEHGN</sequence>
<accession>A0A6P8ZZT9</accession>
<dbReference type="InParanoid" id="A0A6P8ZZT9"/>
<feature type="region of interest" description="Disordered" evidence="1">
    <location>
        <begin position="54"/>
        <end position="149"/>
    </location>
</feature>
<dbReference type="OrthoDB" id="6614499at2759"/>
<feature type="region of interest" description="Disordered" evidence="1">
    <location>
        <begin position="286"/>
        <end position="316"/>
    </location>
</feature>
<feature type="region of interest" description="Disordered" evidence="1">
    <location>
        <begin position="416"/>
        <end position="488"/>
    </location>
</feature>
<keyword evidence="2" id="KW-1185">Reference proteome</keyword>
<feature type="compositionally biased region" description="Polar residues" evidence="1">
    <location>
        <begin position="417"/>
        <end position="435"/>
    </location>
</feature>
<reference evidence="3" key="1">
    <citation type="submission" date="2025-08" db="UniProtKB">
        <authorList>
            <consortium name="RefSeq"/>
        </authorList>
    </citation>
    <scope>IDENTIFICATION</scope>
    <source>
        <tissue evidence="3">Total insect</tissue>
    </source>
</reference>
<dbReference type="GeneID" id="117650737"/>
<evidence type="ECO:0000256" key="1">
    <source>
        <dbReference type="SAM" id="MobiDB-lite"/>
    </source>
</evidence>
<dbReference type="AlphaFoldDB" id="A0A6P8ZZT9"/>
<organism evidence="3">
    <name type="scientific">Thrips palmi</name>
    <name type="common">Melon thrips</name>
    <dbReference type="NCBI Taxonomy" id="161013"/>
    <lineage>
        <taxon>Eukaryota</taxon>
        <taxon>Metazoa</taxon>
        <taxon>Ecdysozoa</taxon>
        <taxon>Arthropoda</taxon>
        <taxon>Hexapoda</taxon>
        <taxon>Insecta</taxon>
        <taxon>Pterygota</taxon>
        <taxon>Neoptera</taxon>
        <taxon>Paraneoptera</taxon>
        <taxon>Thysanoptera</taxon>
        <taxon>Terebrantia</taxon>
        <taxon>Thripoidea</taxon>
        <taxon>Thripidae</taxon>
        <taxon>Thrips</taxon>
    </lineage>
</organism>
<feature type="compositionally biased region" description="Polar residues" evidence="1">
    <location>
        <begin position="286"/>
        <end position="301"/>
    </location>
</feature>
<feature type="compositionally biased region" description="Polar residues" evidence="1">
    <location>
        <begin position="115"/>
        <end position="138"/>
    </location>
</feature>
<evidence type="ECO:0000313" key="2">
    <source>
        <dbReference type="Proteomes" id="UP000515158"/>
    </source>
</evidence>
<protein>
    <submittedName>
        <fullName evidence="3">Uncharacterized protein LOC117650737</fullName>
    </submittedName>
</protein>
<dbReference type="RefSeq" id="XP_034250221.1">
    <property type="nucleotide sequence ID" value="XM_034394330.1"/>
</dbReference>
<feature type="compositionally biased region" description="Basic and acidic residues" evidence="1">
    <location>
        <begin position="80"/>
        <end position="96"/>
    </location>
</feature>
<evidence type="ECO:0000313" key="3">
    <source>
        <dbReference type="RefSeq" id="XP_034250221.1"/>
    </source>
</evidence>
<gene>
    <name evidence="3" type="primary">LOC117650737</name>
</gene>
<feature type="compositionally biased region" description="Acidic residues" evidence="1">
    <location>
        <begin position="61"/>
        <end position="72"/>
    </location>
</feature>
<feature type="compositionally biased region" description="Low complexity" evidence="1">
    <location>
        <begin position="460"/>
        <end position="469"/>
    </location>
</feature>
<name>A0A6P8ZZT9_THRPL</name>